<dbReference type="InterPro" id="IPR011990">
    <property type="entry name" value="TPR-like_helical_dom_sf"/>
</dbReference>
<dbReference type="SUPFAM" id="SSF48452">
    <property type="entry name" value="TPR-like"/>
    <property type="match status" value="1"/>
</dbReference>
<gene>
    <name evidence="1" type="ORF">LV75_004821</name>
</gene>
<name>A0ABT1II14_9PSEU</name>
<dbReference type="Proteomes" id="UP001205185">
    <property type="component" value="Unassembled WGS sequence"/>
</dbReference>
<evidence type="ECO:0000313" key="2">
    <source>
        <dbReference type="Proteomes" id="UP001205185"/>
    </source>
</evidence>
<accession>A0ABT1II14</accession>
<dbReference type="Pfam" id="PF14559">
    <property type="entry name" value="TPR_19"/>
    <property type="match status" value="1"/>
</dbReference>
<dbReference type="Gene3D" id="1.25.40.10">
    <property type="entry name" value="Tetratricopeptide repeat domain"/>
    <property type="match status" value="1"/>
</dbReference>
<reference evidence="1 2" key="1">
    <citation type="submission" date="2022-06" db="EMBL/GenBank/DDBJ databases">
        <title>Genomic Encyclopedia of Archaeal and Bacterial Type Strains, Phase II (KMG-II): from individual species to whole genera.</title>
        <authorList>
            <person name="Goeker M."/>
        </authorList>
    </citation>
    <scope>NUCLEOTIDE SEQUENCE [LARGE SCALE GENOMIC DNA]</scope>
    <source>
        <strain evidence="1 2">DSM 44255</strain>
    </source>
</reference>
<keyword evidence="2" id="KW-1185">Reference proteome</keyword>
<comment type="caution">
    <text evidence="1">The sequence shown here is derived from an EMBL/GenBank/DDBJ whole genome shotgun (WGS) entry which is preliminary data.</text>
</comment>
<dbReference type="EMBL" id="JAMTCO010000012">
    <property type="protein sequence ID" value="MCP2272295.1"/>
    <property type="molecule type" value="Genomic_DNA"/>
</dbReference>
<protein>
    <submittedName>
        <fullName evidence="1">Tetratricopeptide repeat-containing protein</fullName>
    </submittedName>
</protein>
<organism evidence="1 2">
    <name type="scientific">Actinokineospora diospyrosa</name>
    <dbReference type="NCBI Taxonomy" id="103728"/>
    <lineage>
        <taxon>Bacteria</taxon>
        <taxon>Bacillati</taxon>
        <taxon>Actinomycetota</taxon>
        <taxon>Actinomycetes</taxon>
        <taxon>Pseudonocardiales</taxon>
        <taxon>Pseudonocardiaceae</taxon>
        <taxon>Actinokineospora</taxon>
    </lineage>
</organism>
<sequence length="204" mass="22556">MGPSPDRVKNCFYFADGIACPNCRGLFPVASFYPMTDEFAWLLRYDDRGDVLLEAAHAKRGAGEPNAAIGYLDEAIALGGEDRGFARVALADLLFELGRYDDAVTQLETLRTELPVFPAPCELAAELHTTRGDKQEALHWYSLAIANLPPHEIAELDQSTGPSCYANSLLTARRRVRRALGFAHDDWDNCVIPVEIAIPGHIRR</sequence>
<proteinExistence type="predicted"/>
<evidence type="ECO:0000313" key="1">
    <source>
        <dbReference type="EMBL" id="MCP2272295.1"/>
    </source>
</evidence>